<accession>A0AA37H7W0</accession>
<dbReference type="Proteomes" id="UP001055286">
    <property type="component" value="Unassembled WGS sequence"/>
</dbReference>
<dbReference type="EMBL" id="BPQJ01000003">
    <property type="protein sequence ID" value="GJD60857.1"/>
    <property type="molecule type" value="Genomic_DNA"/>
</dbReference>
<keyword evidence="2" id="KW-1185">Reference proteome</keyword>
<dbReference type="AlphaFoldDB" id="A0AA37H7W0"/>
<comment type="caution">
    <text evidence="1">The sequence shown here is derived from an EMBL/GenBank/DDBJ whole genome shotgun (WGS) entry which is preliminary data.</text>
</comment>
<reference evidence="1" key="1">
    <citation type="journal article" date="2016" name="Front. Microbiol.">
        <title>Genome Sequence of the Piezophilic, Mesophilic Sulfate-Reducing Bacterium Desulfovibrio indicus J2T.</title>
        <authorList>
            <person name="Cao J."/>
            <person name="Maignien L."/>
            <person name="Shao Z."/>
            <person name="Alain K."/>
            <person name="Jebbar M."/>
        </authorList>
    </citation>
    <scope>NUCLEOTIDE SEQUENCE</scope>
    <source>
        <strain evidence="1">JCM 32048</strain>
    </source>
</reference>
<proteinExistence type="predicted"/>
<evidence type="ECO:0000313" key="1">
    <source>
        <dbReference type="EMBL" id="GJD60857.1"/>
    </source>
</evidence>
<dbReference type="RefSeq" id="WP_238189859.1">
    <property type="nucleotide sequence ID" value="NZ_BPQJ01000003.1"/>
</dbReference>
<protein>
    <submittedName>
        <fullName evidence="1">Uncharacterized protein</fullName>
    </submittedName>
</protein>
<organism evidence="1 2">
    <name type="scientific">Methylobacterium frigidaeris</name>
    <dbReference type="NCBI Taxonomy" id="2038277"/>
    <lineage>
        <taxon>Bacteria</taxon>
        <taxon>Pseudomonadati</taxon>
        <taxon>Pseudomonadota</taxon>
        <taxon>Alphaproteobacteria</taxon>
        <taxon>Hyphomicrobiales</taxon>
        <taxon>Methylobacteriaceae</taxon>
        <taxon>Methylobacterium</taxon>
    </lineage>
</organism>
<gene>
    <name evidence="1" type="ORF">MPEAHAMD_0997</name>
</gene>
<reference evidence="1" key="2">
    <citation type="submission" date="2021-08" db="EMBL/GenBank/DDBJ databases">
        <authorList>
            <person name="Tani A."/>
            <person name="Ola A."/>
            <person name="Ogura Y."/>
            <person name="Katsura K."/>
            <person name="Hayashi T."/>
        </authorList>
    </citation>
    <scope>NUCLEOTIDE SEQUENCE</scope>
    <source>
        <strain evidence="1">JCM 32048</strain>
    </source>
</reference>
<sequence>MPVRMLTGMVGDSFSYLAGETVTVTDGIDGTLVVRETARTRGLTLADRVTIAGHDCAIESVPIAHRSGWLSLTVSRL</sequence>
<name>A0AA37H7W0_9HYPH</name>
<evidence type="ECO:0000313" key="2">
    <source>
        <dbReference type="Proteomes" id="UP001055286"/>
    </source>
</evidence>